<feature type="compositionally biased region" description="Basic residues" evidence="1">
    <location>
        <begin position="61"/>
        <end position="78"/>
    </location>
</feature>
<evidence type="ECO:0000313" key="4">
    <source>
        <dbReference type="Proteomes" id="UP000307943"/>
    </source>
</evidence>
<comment type="caution">
    <text evidence="3">The sequence shown here is derived from an EMBL/GenBank/DDBJ whole genome shotgun (WGS) entry which is preliminary data.</text>
</comment>
<proteinExistence type="predicted"/>
<dbReference type="InterPro" id="IPR001296">
    <property type="entry name" value="Glyco_trans_1"/>
</dbReference>
<dbReference type="CDD" id="cd03801">
    <property type="entry name" value="GT4_PimA-like"/>
    <property type="match status" value="1"/>
</dbReference>
<sequence length="470" mass="53526">MRSTGQHRQSKSSSSAVKTAKRKKRKPPLRGRKARLKKRRAGVRKLAKRWKRRRWLLSKGKKRFRRGRLKGRRKRLKRPLPASKEYLPDIEPVAEPEEAPEPGYAKGVNIVGFIRAEMGIGESSRLAARAISAADIPFDILNFPVTSIRMDDMTWAHKEVSDPEYKVNIIHTNADTLRSVHHHFGASLFDKRFNIGYWHWELPDFPDEFCDGFHFVSEVWAPSNFVVESIAKKSSVPVIRIPHGVEVNPPQDVSRATFGLPDDKFLFFSMYDTHSYQRRKNPQGAIHAFKQAFDPTDESVGLVVKLNHSKANPSDIDEIRNLVKGYSNIYVIDRILSRGDTDGLLNCTDCFVSLHRSEGFGLGLAEAMYLGKPVIGTYWSGNTDFMNATNSCIVDFSIVGVGGDWGPYKGYQTWAEPDLGHAAHYMREIMYNTDFRNSIAFNGMQHIRTYFSPQVVGQMIKERLQHLGML</sequence>
<reference evidence="3 4" key="1">
    <citation type="submission" date="2019-05" db="EMBL/GenBank/DDBJ databases">
        <title>We sequenced the genome of Paenibacillus hemerocallicola KCTC 33185 for further insight into its adaptation and study the phylogeny of Paenibacillus.</title>
        <authorList>
            <person name="Narsing Rao M.P."/>
        </authorList>
    </citation>
    <scope>NUCLEOTIDE SEQUENCE [LARGE SCALE GENOMIC DNA]</scope>
    <source>
        <strain evidence="3 4">KCTC 33185</strain>
    </source>
</reference>
<keyword evidence="3" id="KW-0808">Transferase</keyword>
<feature type="compositionally biased region" description="Basic residues" evidence="1">
    <location>
        <begin position="19"/>
        <end position="48"/>
    </location>
</feature>
<dbReference type="RefSeq" id="WP_139602040.1">
    <property type="nucleotide sequence ID" value="NZ_VDCQ01000010.1"/>
</dbReference>
<dbReference type="Gene3D" id="3.40.50.2000">
    <property type="entry name" value="Glycogen Phosphorylase B"/>
    <property type="match status" value="1"/>
</dbReference>
<evidence type="ECO:0000256" key="1">
    <source>
        <dbReference type="SAM" id="MobiDB-lite"/>
    </source>
</evidence>
<organism evidence="3 4">
    <name type="scientific">Paenibacillus hemerocallicola</name>
    <dbReference type="NCBI Taxonomy" id="1172614"/>
    <lineage>
        <taxon>Bacteria</taxon>
        <taxon>Bacillati</taxon>
        <taxon>Bacillota</taxon>
        <taxon>Bacilli</taxon>
        <taxon>Bacillales</taxon>
        <taxon>Paenibacillaceae</taxon>
        <taxon>Paenibacillus</taxon>
    </lineage>
</organism>
<dbReference type="SUPFAM" id="SSF53756">
    <property type="entry name" value="UDP-Glycosyltransferase/glycogen phosphorylase"/>
    <property type="match status" value="1"/>
</dbReference>
<dbReference type="PANTHER" id="PTHR46656">
    <property type="entry name" value="PUTATIVE-RELATED"/>
    <property type="match status" value="1"/>
</dbReference>
<feature type="domain" description="Glycosyl transferase family 1" evidence="2">
    <location>
        <begin position="274"/>
        <end position="385"/>
    </location>
</feature>
<dbReference type="PANTHER" id="PTHR46656:SF3">
    <property type="entry name" value="PUTATIVE-RELATED"/>
    <property type="match status" value="1"/>
</dbReference>
<protein>
    <submittedName>
        <fullName evidence="3">Glycosyltransferase family 4 protein</fullName>
    </submittedName>
</protein>
<dbReference type="Proteomes" id="UP000307943">
    <property type="component" value="Unassembled WGS sequence"/>
</dbReference>
<evidence type="ECO:0000259" key="2">
    <source>
        <dbReference type="Pfam" id="PF00534"/>
    </source>
</evidence>
<dbReference type="AlphaFoldDB" id="A0A5C4TD81"/>
<keyword evidence="4" id="KW-1185">Reference proteome</keyword>
<feature type="region of interest" description="Disordered" evidence="1">
    <location>
        <begin position="1"/>
        <end position="48"/>
    </location>
</feature>
<gene>
    <name evidence="3" type="ORF">FE784_09970</name>
</gene>
<dbReference type="EMBL" id="VDCQ01000010">
    <property type="protein sequence ID" value="TNJ66576.1"/>
    <property type="molecule type" value="Genomic_DNA"/>
</dbReference>
<feature type="region of interest" description="Disordered" evidence="1">
    <location>
        <begin position="61"/>
        <end position="82"/>
    </location>
</feature>
<dbReference type="GO" id="GO:0016757">
    <property type="term" value="F:glycosyltransferase activity"/>
    <property type="evidence" value="ECO:0007669"/>
    <property type="project" value="InterPro"/>
</dbReference>
<dbReference type="Pfam" id="PF00534">
    <property type="entry name" value="Glycos_transf_1"/>
    <property type="match status" value="1"/>
</dbReference>
<name>A0A5C4TD81_9BACL</name>
<accession>A0A5C4TD81</accession>
<evidence type="ECO:0000313" key="3">
    <source>
        <dbReference type="EMBL" id="TNJ66576.1"/>
    </source>
</evidence>
<dbReference type="OrthoDB" id="440232at2"/>